<protein>
    <submittedName>
        <fullName evidence="2">Uncharacterized protein</fullName>
    </submittedName>
</protein>
<evidence type="ECO:0000313" key="2">
    <source>
        <dbReference type="EMBL" id="TGZ77057.1"/>
    </source>
</evidence>
<dbReference type="InParanoid" id="A0A4S2MR36"/>
<sequence length="208" mass="22156">MYPSIPKQKYDAENRPLVGKPLAVNSMIPPATPFPVASEVKPPRTLLADEAVGKYLSSVLGQPVPSPRASQTIVHVVHGPQHGTSTTHIDEDPETTAVASSSQGSTTLNYGDKTVEKATAPAKTPMTEAVDFSDLLLGTYSTKESVESPSFLYPEPGPNTAETTKKSIATRGVALPSLKILNRHLWGMVAASIAAVWIPMPRNAFVLD</sequence>
<dbReference type="AlphaFoldDB" id="A0A4S2MR36"/>
<name>A0A4S2MR36_9PEZI</name>
<gene>
    <name evidence="2" type="ORF">EX30DRAFT_352134</name>
</gene>
<feature type="region of interest" description="Disordered" evidence="1">
    <location>
        <begin position="82"/>
        <end position="113"/>
    </location>
</feature>
<dbReference type="Proteomes" id="UP000298138">
    <property type="component" value="Unassembled WGS sequence"/>
</dbReference>
<proteinExistence type="predicted"/>
<evidence type="ECO:0000256" key="1">
    <source>
        <dbReference type="SAM" id="MobiDB-lite"/>
    </source>
</evidence>
<organism evidence="2 3">
    <name type="scientific">Ascodesmis nigricans</name>
    <dbReference type="NCBI Taxonomy" id="341454"/>
    <lineage>
        <taxon>Eukaryota</taxon>
        <taxon>Fungi</taxon>
        <taxon>Dikarya</taxon>
        <taxon>Ascomycota</taxon>
        <taxon>Pezizomycotina</taxon>
        <taxon>Pezizomycetes</taxon>
        <taxon>Pezizales</taxon>
        <taxon>Ascodesmidaceae</taxon>
        <taxon>Ascodesmis</taxon>
    </lineage>
</organism>
<reference evidence="2 3" key="1">
    <citation type="submission" date="2019-04" db="EMBL/GenBank/DDBJ databases">
        <title>Comparative genomics and transcriptomics to analyze fruiting body development in filamentous ascomycetes.</title>
        <authorList>
            <consortium name="DOE Joint Genome Institute"/>
            <person name="Lutkenhaus R."/>
            <person name="Traeger S."/>
            <person name="Breuer J."/>
            <person name="Kuo A."/>
            <person name="Lipzen A."/>
            <person name="Pangilinan J."/>
            <person name="Dilworth D."/>
            <person name="Sandor L."/>
            <person name="Poggeler S."/>
            <person name="Barry K."/>
            <person name="Grigoriev I.V."/>
            <person name="Nowrousian M."/>
        </authorList>
    </citation>
    <scope>NUCLEOTIDE SEQUENCE [LARGE SCALE GENOMIC DNA]</scope>
    <source>
        <strain evidence="2 3">CBS 389.68</strain>
    </source>
</reference>
<dbReference type="EMBL" id="ML220160">
    <property type="protein sequence ID" value="TGZ77057.1"/>
    <property type="molecule type" value="Genomic_DNA"/>
</dbReference>
<keyword evidence="3" id="KW-1185">Reference proteome</keyword>
<feature type="compositionally biased region" description="Polar residues" evidence="1">
    <location>
        <begin position="97"/>
        <end position="109"/>
    </location>
</feature>
<accession>A0A4S2MR36</accession>
<evidence type="ECO:0000313" key="3">
    <source>
        <dbReference type="Proteomes" id="UP000298138"/>
    </source>
</evidence>